<keyword evidence="9" id="KW-0238">DNA-binding</keyword>
<evidence type="ECO:0000313" key="15">
    <source>
        <dbReference type="EMBL" id="TWI14296.1"/>
    </source>
</evidence>
<evidence type="ECO:0000313" key="16">
    <source>
        <dbReference type="Proteomes" id="UP000316471"/>
    </source>
</evidence>
<dbReference type="AlphaFoldDB" id="A0A562M2Y6"/>
<evidence type="ECO:0000256" key="11">
    <source>
        <dbReference type="ARBA" id="ARBA00023163"/>
    </source>
</evidence>
<dbReference type="GO" id="GO:0005829">
    <property type="term" value="C:cytosol"/>
    <property type="evidence" value="ECO:0007669"/>
    <property type="project" value="TreeGrafter"/>
</dbReference>
<keyword evidence="8" id="KW-0843">Virulence</keyword>
<dbReference type="Gene3D" id="2.60.120.10">
    <property type="entry name" value="Jelly Rolls"/>
    <property type="match status" value="1"/>
</dbReference>
<dbReference type="InterPro" id="IPR036388">
    <property type="entry name" value="WH-like_DNA-bd_sf"/>
</dbReference>
<proteinExistence type="predicted"/>
<keyword evidence="5" id="KW-0021">Allosteric enzyme</keyword>
<name>A0A562M2Y6_9GAMM</name>
<dbReference type="InterPro" id="IPR000595">
    <property type="entry name" value="cNMP-bd_dom"/>
</dbReference>
<evidence type="ECO:0000256" key="4">
    <source>
        <dbReference type="ARBA" id="ARBA00022491"/>
    </source>
</evidence>
<evidence type="ECO:0000256" key="3">
    <source>
        <dbReference type="ARBA" id="ARBA00020769"/>
    </source>
</evidence>
<dbReference type="CDD" id="cd00038">
    <property type="entry name" value="CAP_ED"/>
    <property type="match status" value="1"/>
</dbReference>
<protein>
    <recommendedName>
        <fullName evidence="3">CRP-like protein Clp</fullName>
    </recommendedName>
    <alternativeName>
        <fullName evidence="12">Catabolite activation-like protein</fullName>
    </alternativeName>
</protein>
<evidence type="ECO:0000256" key="10">
    <source>
        <dbReference type="ARBA" id="ARBA00023159"/>
    </source>
</evidence>
<evidence type="ECO:0000256" key="2">
    <source>
        <dbReference type="ARBA" id="ARBA00011738"/>
    </source>
</evidence>
<dbReference type="Proteomes" id="UP000316471">
    <property type="component" value="Unassembled WGS sequence"/>
</dbReference>
<dbReference type="Gene3D" id="1.10.10.10">
    <property type="entry name" value="Winged helix-like DNA-binding domain superfamily/Winged helix DNA-binding domain"/>
    <property type="match status" value="1"/>
</dbReference>
<feature type="domain" description="Cyclic nucleotide-binding" evidence="13">
    <location>
        <begin position="41"/>
        <end position="126"/>
    </location>
</feature>
<gene>
    <name evidence="15" type="ORF">IP93_00292</name>
</gene>
<keyword evidence="6" id="KW-0973">c-di-GMP</keyword>
<evidence type="ECO:0000256" key="9">
    <source>
        <dbReference type="ARBA" id="ARBA00023125"/>
    </source>
</evidence>
<keyword evidence="4" id="KW-0678">Repressor</keyword>
<keyword evidence="16" id="KW-1185">Reference proteome</keyword>
<sequence>MLNIDSMPSRPAESVTVQRHASPLLPDGATIERFLAHCHRRRYPSRTDVFRPGDVASTLYYVVSGSVSIIAEEEDGRELVLGYFGPGEFVGELGLFIESTQREVILRTRSVCELAEIGHERFYDLLLTRLAPDAPKLLYAIGAQISRRLLDTSRKAGRLAFLDVTDRIVRALHDLAMEPEAMSHPDGTQIRVSRQELSRLVGCSREMAGRVLKKLQADGKLHARGKTVVLYGTR</sequence>
<keyword evidence="7" id="KW-0805">Transcription regulation</keyword>
<dbReference type="PROSITE" id="PS50042">
    <property type="entry name" value="CNMP_BINDING_3"/>
    <property type="match status" value="1"/>
</dbReference>
<dbReference type="Pfam" id="PF00325">
    <property type="entry name" value="Crp"/>
    <property type="match status" value="1"/>
</dbReference>
<organism evidence="15 16">
    <name type="scientific">Aerolutibacter ruishenii</name>
    <dbReference type="NCBI Taxonomy" id="686800"/>
    <lineage>
        <taxon>Bacteria</taxon>
        <taxon>Pseudomonadati</taxon>
        <taxon>Pseudomonadota</taxon>
        <taxon>Gammaproteobacteria</taxon>
        <taxon>Lysobacterales</taxon>
        <taxon>Lysobacteraceae</taxon>
        <taxon>Aerolutibacter</taxon>
    </lineage>
</organism>
<evidence type="ECO:0000259" key="14">
    <source>
        <dbReference type="PROSITE" id="PS51063"/>
    </source>
</evidence>
<dbReference type="InterPro" id="IPR050397">
    <property type="entry name" value="Env_Response_Regulators"/>
</dbReference>
<dbReference type="SUPFAM" id="SSF51206">
    <property type="entry name" value="cAMP-binding domain-like"/>
    <property type="match status" value="1"/>
</dbReference>
<dbReference type="SMART" id="SM00419">
    <property type="entry name" value="HTH_CRP"/>
    <property type="match status" value="1"/>
</dbReference>
<dbReference type="PANTHER" id="PTHR24567:SF68">
    <property type="entry name" value="DNA-BINDING TRANSCRIPTIONAL DUAL REGULATOR CRP"/>
    <property type="match status" value="1"/>
</dbReference>
<dbReference type="InterPro" id="IPR014710">
    <property type="entry name" value="RmlC-like_jellyroll"/>
</dbReference>
<evidence type="ECO:0000256" key="1">
    <source>
        <dbReference type="ARBA" id="ARBA00004496"/>
    </source>
</evidence>
<dbReference type="PANTHER" id="PTHR24567">
    <property type="entry name" value="CRP FAMILY TRANSCRIPTIONAL REGULATORY PROTEIN"/>
    <property type="match status" value="1"/>
</dbReference>
<dbReference type="GO" id="GO:0003677">
    <property type="term" value="F:DNA binding"/>
    <property type="evidence" value="ECO:0007669"/>
    <property type="project" value="UniProtKB-KW"/>
</dbReference>
<dbReference type="GO" id="GO:0003824">
    <property type="term" value="F:catalytic activity"/>
    <property type="evidence" value="ECO:0007669"/>
    <property type="project" value="UniProtKB-KW"/>
</dbReference>
<comment type="caution">
    <text evidence="15">The sequence shown here is derived from an EMBL/GenBank/DDBJ whole genome shotgun (WGS) entry which is preliminary data.</text>
</comment>
<dbReference type="GO" id="GO:0003700">
    <property type="term" value="F:DNA-binding transcription factor activity"/>
    <property type="evidence" value="ECO:0007669"/>
    <property type="project" value="TreeGrafter"/>
</dbReference>
<keyword evidence="10" id="KW-0010">Activator</keyword>
<dbReference type="NCBIfam" id="NF008732">
    <property type="entry name" value="PRK11753.1"/>
    <property type="match status" value="1"/>
</dbReference>
<dbReference type="SUPFAM" id="SSF46785">
    <property type="entry name" value="Winged helix' DNA-binding domain"/>
    <property type="match status" value="1"/>
</dbReference>
<dbReference type="InterPro" id="IPR036390">
    <property type="entry name" value="WH_DNA-bd_sf"/>
</dbReference>
<evidence type="ECO:0000256" key="12">
    <source>
        <dbReference type="ARBA" id="ARBA00031697"/>
    </source>
</evidence>
<dbReference type="EMBL" id="VLKP01000001">
    <property type="protein sequence ID" value="TWI14296.1"/>
    <property type="molecule type" value="Genomic_DNA"/>
</dbReference>
<accession>A0A562M2Y6</accession>
<comment type="subcellular location">
    <subcellularLocation>
        <location evidence="1">Cytoplasm</location>
    </subcellularLocation>
</comment>
<dbReference type="PROSITE" id="PS51063">
    <property type="entry name" value="HTH_CRP_2"/>
    <property type="match status" value="1"/>
</dbReference>
<dbReference type="FunFam" id="1.10.10.10:FF:000006">
    <property type="entry name" value="cAMP-activated global transcriptional regulator CRP"/>
    <property type="match status" value="1"/>
</dbReference>
<keyword evidence="11" id="KW-0804">Transcription</keyword>
<evidence type="ECO:0000256" key="8">
    <source>
        <dbReference type="ARBA" id="ARBA00023026"/>
    </source>
</evidence>
<dbReference type="InterPro" id="IPR018490">
    <property type="entry name" value="cNMP-bd_dom_sf"/>
</dbReference>
<evidence type="ECO:0000256" key="7">
    <source>
        <dbReference type="ARBA" id="ARBA00023015"/>
    </source>
</evidence>
<feature type="domain" description="HTH crp-type" evidence="14">
    <location>
        <begin position="162"/>
        <end position="234"/>
    </location>
</feature>
<reference evidence="15 16" key="1">
    <citation type="journal article" date="2015" name="Stand. Genomic Sci.">
        <title>Genomic Encyclopedia of Bacterial and Archaeal Type Strains, Phase III: the genomes of soil and plant-associated and newly described type strains.</title>
        <authorList>
            <person name="Whitman W.B."/>
            <person name="Woyke T."/>
            <person name="Klenk H.P."/>
            <person name="Zhou Y."/>
            <person name="Lilburn T.G."/>
            <person name="Beck B.J."/>
            <person name="De Vos P."/>
            <person name="Vandamme P."/>
            <person name="Eisen J.A."/>
            <person name="Garrity G."/>
            <person name="Hugenholtz P."/>
            <person name="Kyrpides N.C."/>
        </authorList>
    </citation>
    <scope>NUCLEOTIDE SEQUENCE [LARGE SCALE GENOMIC DNA]</scope>
    <source>
        <strain evidence="15 16">CGMCC 1.10136</strain>
    </source>
</reference>
<evidence type="ECO:0000256" key="6">
    <source>
        <dbReference type="ARBA" id="ARBA00022636"/>
    </source>
</evidence>
<evidence type="ECO:0000256" key="5">
    <source>
        <dbReference type="ARBA" id="ARBA00022533"/>
    </source>
</evidence>
<dbReference type="InterPro" id="IPR012318">
    <property type="entry name" value="HTH_CRP"/>
</dbReference>
<comment type="subunit">
    <text evidence="2">Homodimer.</text>
</comment>
<dbReference type="Pfam" id="PF00027">
    <property type="entry name" value="cNMP_binding"/>
    <property type="match status" value="1"/>
</dbReference>
<evidence type="ECO:0000259" key="13">
    <source>
        <dbReference type="PROSITE" id="PS50042"/>
    </source>
</evidence>
<dbReference type="SMART" id="SM00100">
    <property type="entry name" value="cNMP"/>
    <property type="match status" value="1"/>
</dbReference>